<keyword evidence="2" id="KW-1185">Reference proteome</keyword>
<proteinExistence type="predicted"/>
<gene>
    <name evidence="1" type="ORF">NP233_g2411</name>
</gene>
<sequence length="244" mass="26901">MLANNDMSNPWSNLTGPLLLTREFVSLLPDDTLVHQLPVHPSDHLTSPPDVRRLLVRTYAAWDVTMIGPGNRSEPADKELGEEMTPTEINSCSDRGVDTVNPDTVPGRDEQHADIIISDSDYSNYMFDSDVDASAYFVELFKDLDMQDCATGVTAPSSACVGENIIETVNTLFSTTPPCARRIRANSLNFPPPPPIRRIRRIGSVPLGDYECNVFEPCLHHEDLFAAFAPAPVSDGMDSVKFHV</sequence>
<dbReference type="Proteomes" id="UP001213000">
    <property type="component" value="Unassembled WGS sequence"/>
</dbReference>
<name>A0AAD5W0T5_9AGAR</name>
<organism evidence="1 2">
    <name type="scientific">Leucocoprinus birnbaumii</name>
    <dbReference type="NCBI Taxonomy" id="56174"/>
    <lineage>
        <taxon>Eukaryota</taxon>
        <taxon>Fungi</taxon>
        <taxon>Dikarya</taxon>
        <taxon>Basidiomycota</taxon>
        <taxon>Agaricomycotina</taxon>
        <taxon>Agaricomycetes</taxon>
        <taxon>Agaricomycetidae</taxon>
        <taxon>Agaricales</taxon>
        <taxon>Agaricineae</taxon>
        <taxon>Agaricaceae</taxon>
        <taxon>Leucocoprinus</taxon>
    </lineage>
</organism>
<dbReference type="AlphaFoldDB" id="A0AAD5W0T5"/>
<dbReference type="EMBL" id="JANIEX010000102">
    <property type="protein sequence ID" value="KAJ3573464.1"/>
    <property type="molecule type" value="Genomic_DNA"/>
</dbReference>
<accession>A0AAD5W0T5</accession>
<evidence type="ECO:0000313" key="2">
    <source>
        <dbReference type="Proteomes" id="UP001213000"/>
    </source>
</evidence>
<protein>
    <submittedName>
        <fullName evidence="1">Uncharacterized protein</fullName>
    </submittedName>
</protein>
<comment type="caution">
    <text evidence="1">The sequence shown here is derived from an EMBL/GenBank/DDBJ whole genome shotgun (WGS) entry which is preliminary data.</text>
</comment>
<evidence type="ECO:0000313" key="1">
    <source>
        <dbReference type="EMBL" id="KAJ3573464.1"/>
    </source>
</evidence>
<reference evidence="1" key="1">
    <citation type="submission" date="2022-07" db="EMBL/GenBank/DDBJ databases">
        <title>Genome Sequence of Leucocoprinus birnbaumii.</title>
        <authorList>
            <person name="Buettner E."/>
        </authorList>
    </citation>
    <scope>NUCLEOTIDE SEQUENCE</scope>
    <source>
        <strain evidence="1">VT141</strain>
    </source>
</reference>